<evidence type="ECO:0000313" key="2">
    <source>
        <dbReference type="Proteomes" id="UP000019084"/>
    </source>
</evidence>
<dbReference type="EMBL" id="BAVC01000216">
    <property type="protein sequence ID" value="GAE55691.1"/>
    <property type="molecule type" value="Genomic_DNA"/>
</dbReference>
<organism evidence="1 2">
    <name type="scientific">Xanthomonas arboricola pv. pruni MAFF 301420</name>
    <dbReference type="NCBI Taxonomy" id="1418095"/>
    <lineage>
        <taxon>Bacteria</taxon>
        <taxon>Pseudomonadati</taxon>
        <taxon>Pseudomonadota</taxon>
        <taxon>Gammaproteobacteria</taxon>
        <taxon>Lysobacterales</taxon>
        <taxon>Lysobacteraceae</taxon>
        <taxon>Xanthomonas</taxon>
    </lineage>
</organism>
<name>W4SGN3_9XANT</name>
<evidence type="ECO:0000313" key="1">
    <source>
        <dbReference type="EMBL" id="GAE55691.1"/>
    </source>
</evidence>
<sequence length="103" mass="11149">MTDDDTSCDDTAAPPAHEAVAPPPLFILGVGADGLDAARLAELLDAVTGAPNLVIMLLLRDRHLLDEPRLRELLGPQSSLLLRPRMAMRCIPGVFTCRPARPW</sequence>
<gene>
    <name evidence="1" type="ORF">XPR_2326</name>
</gene>
<proteinExistence type="predicted"/>
<dbReference type="Proteomes" id="UP000019084">
    <property type="component" value="Unassembled WGS sequence"/>
</dbReference>
<comment type="caution">
    <text evidence="1">The sequence shown here is derived from an EMBL/GenBank/DDBJ whole genome shotgun (WGS) entry which is preliminary data.</text>
</comment>
<protein>
    <submittedName>
        <fullName evidence="1">Uncharacterized protein</fullName>
    </submittedName>
</protein>
<dbReference type="AlphaFoldDB" id="W4SGN3"/>
<accession>W4SGN3</accession>
<reference evidence="1 2" key="1">
    <citation type="submission" date="2014-01" db="EMBL/GenBank/DDBJ databases">
        <title>Genome sequence and analysis of Xanthomonas arboricola pv. pruni.</title>
        <authorList>
            <person name="Fujikawa T."/>
            <person name="Nakazono-Nagaoka E."/>
        </authorList>
    </citation>
    <scope>NUCLEOTIDE SEQUENCE [LARGE SCALE GENOMIC DNA]</scope>
    <source>
        <strain evidence="2">MAFF 301420</strain>
    </source>
</reference>